<dbReference type="GO" id="GO:0005874">
    <property type="term" value="C:microtubule"/>
    <property type="evidence" value="ECO:0007669"/>
    <property type="project" value="UniProtKB-KW"/>
</dbReference>
<dbReference type="SUPFAM" id="SSF52540">
    <property type="entry name" value="P-loop containing nucleoside triphosphate hydrolases"/>
    <property type="match status" value="1"/>
</dbReference>
<dbReference type="InterPro" id="IPR036961">
    <property type="entry name" value="Kinesin_motor_dom_sf"/>
</dbReference>
<reference evidence="24" key="1">
    <citation type="submission" date="2019-05" db="EMBL/GenBank/DDBJ databases">
        <authorList>
            <person name="Zhang S."/>
            <person name="Liu J."/>
        </authorList>
    </citation>
    <scope>NUCLEOTIDE SEQUENCE [LARGE SCALE GENOMIC DNA]</scope>
</reference>
<feature type="region of interest" description="Disordered" evidence="20">
    <location>
        <begin position="883"/>
        <end position="922"/>
    </location>
</feature>
<accession>A0A8C0A2E4</accession>
<keyword evidence="6 18" id="KW-0547">Nucleotide-binding</keyword>
<dbReference type="GeneTree" id="ENSGT00940000156474"/>
<keyword evidence="4" id="KW-0597">Phosphoprotein</keyword>
<evidence type="ECO:0000256" key="18">
    <source>
        <dbReference type="PROSITE-ProRule" id="PRU00283"/>
    </source>
</evidence>
<evidence type="ECO:0000256" key="19">
    <source>
        <dbReference type="SAM" id="Coils"/>
    </source>
</evidence>
<keyword evidence="5" id="KW-0493">Microtubule</keyword>
<dbReference type="Gene3D" id="6.10.250.2520">
    <property type="match status" value="1"/>
</dbReference>
<dbReference type="InterPro" id="IPR049780">
    <property type="entry name" value="PH_KIFIA_KIFIB"/>
</dbReference>
<evidence type="ECO:0000256" key="9">
    <source>
        <dbReference type="ARBA" id="ARBA00023054"/>
    </source>
</evidence>
<feature type="compositionally biased region" description="Low complexity" evidence="20">
    <location>
        <begin position="884"/>
        <end position="894"/>
    </location>
</feature>
<evidence type="ECO:0000256" key="7">
    <source>
        <dbReference type="ARBA" id="ARBA00022840"/>
    </source>
</evidence>
<dbReference type="SMART" id="SM00129">
    <property type="entry name" value="KISc"/>
    <property type="match status" value="1"/>
</dbReference>
<organism evidence="24 25">
    <name type="scientific">Bos mutus grunniens</name>
    <name type="common">Wild yak</name>
    <name type="synonym">Bos grunniens</name>
    <dbReference type="NCBI Taxonomy" id="30521"/>
    <lineage>
        <taxon>Eukaryota</taxon>
        <taxon>Metazoa</taxon>
        <taxon>Chordata</taxon>
        <taxon>Craniata</taxon>
        <taxon>Vertebrata</taxon>
        <taxon>Euteleostomi</taxon>
        <taxon>Mammalia</taxon>
        <taxon>Eutheria</taxon>
        <taxon>Laurasiatheria</taxon>
        <taxon>Artiodactyla</taxon>
        <taxon>Ruminantia</taxon>
        <taxon>Pecora</taxon>
        <taxon>Bovidae</taxon>
        <taxon>Bovinae</taxon>
        <taxon>Bos</taxon>
    </lineage>
</organism>
<evidence type="ECO:0000256" key="5">
    <source>
        <dbReference type="ARBA" id="ARBA00022701"/>
    </source>
</evidence>
<feature type="coiled-coil region" evidence="19">
    <location>
        <begin position="636"/>
        <end position="670"/>
    </location>
</feature>
<feature type="binding site" evidence="18">
    <location>
        <begin position="97"/>
        <end position="104"/>
    </location>
    <ligand>
        <name>ATP</name>
        <dbReference type="ChEBI" id="CHEBI:30616"/>
    </ligand>
</feature>
<reference evidence="24" key="2">
    <citation type="submission" date="2025-08" db="UniProtKB">
        <authorList>
            <consortium name="Ensembl"/>
        </authorList>
    </citation>
    <scope>IDENTIFICATION</scope>
</reference>
<comment type="subcellular location">
    <subcellularLocation>
        <location evidence="1">Cytoplasm</location>
        <location evidence="1">Cytoskeleton</location>
    </subcellularLocation>
    <subcellularLocation>
        <location evidence="2">Cytoplasmic vesicle</location>
        <location evidence="2">Secretory vesicle membrane</location>
    </subcellularLocation>
    <subcellularLocation>
        <location evidence="15">Synapse</location>
    </subcellularLocation>
</comment>
<feature type="domain" description="PH" evidence="21">
    <location>
        <begin position="1669"/>
        <end position="1767"/>
    </location>
</feature>
<dbReference type="InterPro" id="IPR049779">
    <property type="entry name" value="FHA_KIF1A"/>
</dbReference>
<dbReference type="InterPro" id="IPR027417">
    <property type="entry name" value="P-loop_NTPase"/>
</dbReference>
<keyword evidence="14" id="KW-0968">Cytoplasmic vesicle</keyword>
<dbReference type="InterPro" id="IPR032405">
    <property type="entry name" value="Kinesin_assoc"/>
</dbReference>
<protein>
    <recommendedName>
        <fullName evidence="17">plus-end-directed kinesin ATPase</fullName>
        <ecNumber evidence="17">5.6.1.3</ecNumber>
    </recommendedName>
</protein>
<keyword evidence="8" id="KW-0770">Synapse</keyword>
<dbReference type="Pfam" id="PF12473">
    <property type="entry name" value="DUF3694"/>
    <property type="match status" value="1"/>
</dbReference>
<dbReference type="GO" id="GO:0045202">
    <property type="term" value="C:synapse"/>
    <property type="evidence" value="ECO:0007669"/>
    <property type="project" value="UniProtKB-SubCell"/>
</dbReference>
<dbReference type="Gene3D" id="2.30.29.30">
    <property type="entry name" value="Pleckstrin-homology domain (PH domain)/Phosphotyrosine-binding domain (PTB)"/>
    <property type="match status" value="1"/>
</dbReference>
<dbReference type="SUPFAM" id="SSF50729">
    <property type="entry name" value="PH domain-like"/>
    <property type="match status" value="1"/>
</dbReference>
<evidence type="ECO:0000256" key="4">
    <source>
        <dbReference type="ARBA" id="ARBA00022553"/>
    </source>
</evidence>
<dbReference type="GO" id="GO:0008017">
    <property type="term" value="F:microtubule binding"/>
    <property type="evidence" value="ECO:0007669"/>
    <property type="project" value="InterPro"/>
</dbReference>
<evidence type="ECO:0000256" key="8">
    <source>
        <dbReference type="ARBA" id="ARBA00023018"/>
    </source>
</evidence>
<dbReference type="SMART" id="SM00240">
    <property type="entry name" value="FHA"/>
    <property type="match status" value="1"/>
</dbReference>
<evidence type="ECO:0000256" key="10">
    <source>
        <dbReference type="ARBA" id="ARBA00023136"/>
    </source>
</evidence>
<dbReference type="PROSITE" id="PS50067">
    <property type="entry name" value="KINESIN_MOTOR_2"/>
    <property type="match status" value="1"/>
</dbReference>
<dbReference type="InterPro" id="IPR001752">
    <property type="entry name" value="Kinesin_motor_dom"/>
</dbReference>
<evidence type="ECO:0000313" key="24">
    <source>
        <dbReference type="Ensembl" id="ENSBGRP00000000953.1"/>
    </source>
</evidence>
<sequence length="1784" mass="200668">MAGASVKVAVRVRPFNSREMSRESKCIIQMSGSTTTIVNPKQPKETPKSFSFDYSYWSHTSPEDINYASQKQVYRDIGEEMLQHAFEGYNVCIFAYGQTGAGKSYTMMGKQEKDQQIIPQLCEDLFSRINDTTNDNMSYSVEVSYMEIYCERVRDLLNPKNKGNLRVREHPLLGPYVEDLSKLAVTSYNDIQDLMDSGNKARTVAATNMNETSSRSHAVFNIIFTQKRHDAETNITTEKVSKVSLVDLAGSERADSTGAKGTRLKEGANINKSLTTLGKVISALAEMDSGPNKNKKKKKTDFIPYRDSVLTWLLRENLGGNSRTAMVAALSPADINYDETLSTLRYADRAKQIRCNAVINEDPNNKLIRELKDEVTRLRDLLYAQGLGDITDTGTVPGGPRLTSALVGVSPSSSLSALSSRAASVSSLHERILFAPGSEEAIERLKETEKIIAELNETWEEKLRRTEAIRMEREALLAEMGVAMREDGGTLGVFSPKKTPHLVNLNEDPLMSECLLYYIKDGITRVGREDAEKRQDIVLSGHFIKEEHCVFRSDSCGGSEAVVTLEPCEGADTYVNGKKVTEPSVLRSGNRIIMGKSHVFRFNHPEQARQERERTPCAETPAEPVDWAFAQRELLEKQGIDMKQEMEQRLQELEDQYRREREEATYLLEQQRLDYESKLEALQKQMDSRYYPEVNEEEEEPEDEVQWTERECELALWAFRKWKWYQFTSLRDLLWGNAIFLKEANAISVELKKKVQFQFVLLTDTLYSPLPPDLLPPEAAKDRETRPFPRTIVAVEVQDQKNGATHYWTLEKLRQRLDLMREMYDRAAEVPSSIIEDCDNVVTGGDPFYDRFPWFRLVGSSVVSGCNSYPLLNTCMSERMAALTPSPTFSSPDSDATEPAEEQSVGEEEEEEEEEEEDLQDDVFPEHVLCDGRDPFYDRPPLFSLVGRAFVYLSNLLYPVPLVHRVAVVSEKGEVKGFLRVAVQAISADEEAPDYGSGVRQSGTAKISFDDQHFEKFQAESCPGVGMSRSGTSQEELRIVEGQGQAADSGPSADEVNNNTCSAVTPEGLLDSPEKAALDGPLDAALDHLGLGSTFTFRVTVLQASSISAEYADIFCQFNFIHRHDEAFSTEPLKNTGRGPPLGFYHVQNIAVEVTKSFIEYIKSQPLVFEVFGHYQQHPFPPLCKDVLPLRPSRRHFPRVMPLSKPVPATKLSTLTRPCPGPCHCKYDLLVYFEICELEANGDYIPAVVDHRGGMPCMGTFLLHQGIQRRITVTLLHETGSHIRWKEVRELVVGRIRNTPETDESLIDPNILSLSILSSGYICPAQDDRTFYQFEAAWDSSMHNSLLLNRVTPYREKIYMTLSAYIEMENCTQPAVVTKDFCMVFYSRDAKLPASRSIRNLFGSGSLRASESNRVTGVYELSLCHVADAGSPGMQRRRRRVLDTSVAYVRGEENLAGWRPRSDSLILDHQWELEKLSLLQEVEKTRHYLLLREKLEAAQRPGPETLSPASSEDSEAHGSSSASSPLTAEARPASLEAPSERQRELAVKCLRLLTHSFNREYTHSHVCVSASESKLSEMSVTLLRDPSMSPLGAATLTPSSTCPSLVEGRYGATDLRTPQPCSRPASPEPETLPEVDAKKLPSPARAAEADKEPQRLLVPDIQEIRVSPIVSKKGYLHFLEPHTAGWAKRFVVVRRPYAYMYNTDKDAVERFVLNLSTAQVEYSEDQQAMLKTPNTFAVCTEHRGILLQASSDKDMHDWLYAFNPLLAGTIRSKLSRRRSAQMRV</sequence>
<dbReference type="Proteomes" id="UP000694520">
    <property type="component" value="Chromosome 3"/>
</dbReference>
<dbReference type="InterPro" id="IPR022140">
    <property type="entry name" value="Kinesin-like_KIF1-typ"/>
</dbReference>
<dbReference type="InterPro" id="IPR000253">
    <property type="entry name" value="FHA_dom"/>
</dbReference>
<evidence type="ECO:0000256" key="20">
    <source>
        <dbReference type="SAM" id="MobiDB-lite"/>
    </source>
</evidence>
<evidence type="ECO:0000313" key="25">
    <source>
        <dbReference type="Proteomes" id="UP000694520"/>
    </source>
</evidence>
<proteinExistence type="inferred from homology"/>
<feature type="region of interest" description="Disordered" evidence="20">
    <location>
        <begin position="1613"/>
        <end position="1652"/>
    </location>
</feature>
<dbReference type="FunFam" id="3.40.850.10:FF:000004">
    <property type="entry name" value="Kinesin-like protein isoform 2"/>
    <property type="match status" value="1"/>
</dbReference>
<evidence type="ECO:0000256" key="3">
    <source>
        <dbReference type="ARBA" id="ARBA00022490"/>
    </source>
</evidence>
<evidence type="ECO:0000256" key="6">
    <source>
        <dbReference type="ARBA" id="ARBA00022741"/>
    </source>
</evidence>
<evidence type="ECO:0000256" key="1">
    <source>
        <dbReference type="ARBA" id="ARBA00004245"/>
    </source>
</evidence>
<dbReference type="GO" id="GO:0005524">
    <property type="term" value="F:ATP binding"/>
    <property type="evidence" value="ECO:0007669"/>
    <property type="project" value="UniProtKB-UniRule"/>
</dbReference>
<keyword evidence="11 18" id="KW-0505">Motor protein</keyword>
<feature type="compositionally biased region" description="Acidic residues" evidence="20">
    <location>
        <begin position="895"/>
        <end position="922"/>
    </location>
</feature>
<feature type="domain" description="Kinesin motor" evidence="23">
    <location>
        <begin position="5"/>
        <end position="353"/>
    </location>
</feature>
<evidence type="ECO:0000256" key="13">
    <source>
        <dbReference type="ARBA" id="ARBA00023235"/>
    </source>
</evidence>
<dbReference type="CDD" id="cd22726">
    <property type="entry name" value="FHA_KIF1A"/>
    <property type="match status" value="1"/>
</dbReference>
<keyword evidence="9 19" id="KW-0175">Coiled coil</keyword>
<evidence type="ECO:0000256" key="16">
    <source>
        <dbReference type="ARBA" id="ARBA00050273"/>
    </source>
</evidence>
<dbReference type="FunFam" id="2.30.29.30:FF:000023">
    <property type="entry name" value="Kinesin family member 1B"/>
    <property type="match status" value="1"/>
</dbReference>
<dbReference type="PROSITE" id="PS50006">
    <property type="entry name" value="FHA_DOMAIN"/>
    <property type="match status" value="1"/>
</dbReference>
<feature type="coiled-coil region" evidence="19">
    <location>
        <begin position="438"/>
        <end position="465"/>
    </location>
</feature>
<feature type="domain" description="FHA" evidence="22">
    <location>
        <begin position="524"/>
        <end position="580"/>
    </location>
</feature>
<dbReference type="FunFam" id="2.60.200.20:FF:000001">
    <property type="entry name" value="Kinesin family member 1B"/>
    <property type="match status" value="1"/>
</dbReference>
<dbReference type="Gene3D" id="3.40.850.10">
    <property type="entry name" value="Kinesin motor domain"/>
    <property type="match status" value="1"/>
</dbReference>
<dbReference type="InterPro" id="IPR022164">
    <property type="entry name" value="Kinesin-like"/>
</dbReference>
<dbReference type="PANTHER" id="PTHR47117:SF2">
    <property type="entry name" value="KINESIN-LIKE PROTEIN KIF1A ISOFORM X1"/>
    <property type="match status" value="1"/>
</dbReference>
<dbReference type="EC" id="5.6.1.3" evidence="17"/>
<dbReference type="Pfam" id="PF00225">
    <property type="entry name" value="Kinesin"/>
    <property type="match status" value="1"/>
</dbReference>
<dbReference type="CDD" id="cd01233">
    <property type="entry name" value="PH_KIFIA_KIFIB"/>
    <property type="match status" value="1"/>
</dbReference>
<evidence type="ECO:0000259" key="21">
    <source>
        <dbReference type="PROSITE" id="PS50003"/>
    </source>
</evidence>
<evidence type="ECO:0000256" key="14">
    <source>
        <dbReference type="ARBA" id="ARBA00023329"/>
    </source>
</evidence>
<evidence type="ECO:0000256" key="11">
    <source>
        <dbReference type="ARBA" id="ARBA00023175"/>
    </source>
</evidence>
<evidence type="ECO:0000256" key="17">
    <source>
        <dbReference type="ARBA" id="ARBA00066390"/>
    </source>
</evidence>
<dbReference type="GO" id="GO:0030658">
    <property type="term" value="C:transport vesicle membrane"/>
    <property type="evidence" value="ECO:0007669"/>
    <property type="project" value="UniProtKB-SubCell"/>
</dbReference>
<dbReference type="PANTHER" id="PTHR47117">
    <property type="entry name" value="STAR-RELATED LIPID TRANSFER PROTEIN 9"/>
    <property type="match status" value="1"/>
</dbReference>
<dbReference type="Ensembl" id="ENSBGRT00000001110.1">
    <property type="protein sequence ID" value="ENSBGRP00000000953.1"/>
    <property type="gene ID" value="ENSBGRG00000000508.1"/>
</dbReference>
<keyword evidence="3" id="KW-0963">Cytoplasm</keyword>
<keyword evidence="25" id="KW-1185">Reference proteome</keyword>
<dbReference type="GO" id="GO:0008574">
    <property type="term" value="F:plus-end-directed microtubule motor activity"/>
    <property type="evidence" value="ECO:0007669"/>
    <property type="project" value="UniProtKB-EC"/>
</dbReference>
<dbReference type="Gene3D" id="2.60.200.20">
    <property type="match status" value="1"/>
</dbReference>
<dbReference type="Pfam" id="PF16183">
    <property type="entry name" value="Kinesin_assoc"/>
    <property type="match status" value="1"/>
</dbReference>
<dbReference type="InterPro" id="IPR008984">
    <property type="entry name" value="SMAD_FHA_dom_sf"/>
</dbReference>
<keyword evidence="10" id="KW-0472">Membrane</keyword>
<dbReference type="Pfam" id="PF00169">
    <property type="entry name" value="PH"/>
    <property type="match status" value="1"/>
</dbReference>
<keyword evidence="12" id="KW-0206">Cytoskeleton</keyword>
<evidence type="ECO:0000259" key="23">
    <source>
        <dbReference type="PROSITE" id="PS50067"/>
    </source>
</evidence>
<name>A0A8C0A2E4_BOSMU</name>
<keyword evidence="13" id="KW-0413">Isomerase</keyword>
<dbReference type="InterPro" id="IPR001849">
    <property type="entry name" value="PH_domain"/>
</dbReference>
<feature type="region of interest" description="Disordered" evidence="20">
    <location>
        <begin position="1499"/>
        <end position="1540"/>
    </location>
</feature>
<gene>
    <name evidence="24" type="primary">KIF1A</name>
</gene>
<evidence type="ECO:0000256" key="12">
    <source>
        <dbReference type="ARBA" id="ARBA00023212"/>
    </source>
</evidence>
<dbReference type="PROSITE" id="PS00411">
    <property type="entry name" value="KINESIN_MOTOR_1"/>
    <property type="match status" value="1"/>
</dbReference>
<dbReference type="InterPro" id="IPR011993">
    <property type="entry name" value="PH-like_dom_sf"/>
</dbReference>
<dbReference type="InterPro" id="IPR019821">
    <property type="entry name" value="Kinesin_motor_CS"/>
</dbReference>
<evidence type="ECO:0000256" key="2">
    <source>
        <dbReference type="ARBA" id="ARBA00004250"/>
    </source>
</evidence>
<reference evidence="24" key="3">
    <citation type="submission" date="2025-09" db="UniProtKB">
        <authorList>
            <consortium name="Ensembl"/>
        </authorList>
    </citation>
    <scope>IDENTIFICATION</scope>
</reference>
<dbReference type="Pfam" id="PF12423">
    <property type="entry name" value="KIF1B"/>
    <property type="match status" value="1"/>
</dbReference>
<dbReference type="CDD" id="cd01365">
    <property type="entry name" value="KISc_KIF1A_KIF1B"/>
    <property type="match status" value="1"/>
</dbReference>
<evidence type="ECO:0000256" key="15">
    <source>
        <dbReference type="ARBA" id="ARBA00034103"/>
    </source>
</evidence>
<keyword evidence="7 18" id="KW-0067">ATP-binding</keyword>
<dbReference type="PRINTS" id="PR00380">
    <property type="entry name" value="KINESINHEAVY"/>
</dbReference>
<feature type="compositionally biased region" description="Low complexity" evidence="20">
    <location>
        <begin position="1517"/>
        <end position="1530"/>
    </location>
</feature>
<dbReference type="GO" id="GO:0010970">
    <property type="term" value="P:transport along microtubule"/>
    <property type="evidence" value="ECO:0007669"/>
    <property type="project" value="UniProtKB-ARBA"/>
</dbReference>
<comment type="catalytic activity">
    <reaction evidence="16">
        <text>ATP + H2O + a kinesin associated with a microtubule at position (n) = ADP + phosphate a kinesin associated with a microtubule at position (n+1, toward the plus end).</text>
        <dbReference type="EC" id="5.6.1.3"/>
    </reaction>
</comment>
<dbReference type="PROSITE" id="PS50003">
    <property type="entry name" value="PH_DOMAIN"/>
    <property type="match status" value="1"/>
</dbReference>
<dbReference type="SUPFAM" id="SSF49879">
    <property type="entry name" value="SMAD/FHA domain"/>
    <property type="match status" value="1"/>
</dbReference>
<dbReference type="Pfam" id="PF00498">
    <property type="entry name" value="FHA"/>
    <property type="match status" value="1"/>
</dbReference>
<dbReference type="SMART" id="SM00233">
    <property type="entry name" value="PH"/>
    <property type="match status" value="1"/>
</dbReference>
<evidence type="ECO:0000259" key="22">
    <source>
        <dbReference type="PROSITE" id="PS50006"/>
    </source>
</evidence>
<comment type="similarity">
    <text evidence="18">Belongs to the TRAFAC class myosin-kinesin ATPase superfamily. Kinesin family.</text>
</comment>